<protein>
    <submittedName>
        <fullName evidence="1">Uncharacterized protein</fullName>
    </submittedName>
</protein>
<evidence type="ECO:0000313" key="2">
    <source>
        <dbReference type="Proteomes" id="UP001479436"/>
    </source>
</evidence>
<evidence type="ECO:0000313" key="1">
    <source>
        <dbReference type="EMBL" id="KAK9761352.1"/>
    </source>
</evidence>
<reference evidence="1 2" key="1">
    <citation type="submission" date="2023-04" db="EMBL/GenBank/DDBJ databases">
        <title>Genome of Basidiobolus ranarum AG-B5.</title>
        <authorList>
            <person name="Stajich J.E."/>
            <person name="Carter-House D."/>
            <person name="Gryganskyi A."/>
        </authorList>
    </citation>
    <scope>NUCLEOTIDE SEQUENCE [LARGE SCALE GENOMIC DNA]</scope>
    <source>
        <strain evidence="1 2">AG-B5</strain>
    </source>
</reference>
<accession>A0ABR2WIM3</accession>
<dbReference type="EMBL" id="JASJQH010001430">
    <property type="protein sequence ID" value="KAK9761352.1"/>
    <property type="molecule type" value="Genomic_DNA"/>
</dbReference>
<dbReference type="Proteomes" id="UP001479436">
    <property type="component" value="Unassembled WGS sequence"/>
</dbReference>
<sequence>MASPFFDQIHVLVEPADKPIPSFASVDPRTKQTELTTRPLMGDFIQYACDHLINHRVIFSNADILFDSSLEYFTKVADDVFDEHFYAISRWRLDSKGEDLEGRHVGDPVGMTPHPYPGYGSYDTFVFKPRTICLDKAKLKDMVGSLNYTLGVLGSENRLLYEVKRQYPDIKMANVYREVRTVHLHKDTGRSRDWYNRVNENGKSHYIEDTGP</sequence>
<comment type="caution">
    <text evidence="1">The sequence shown here is derived from an EMBL/GenBank/DDBJ whole genome shotgun (WGS) entry which is preliminary data.</text>
</comment>
<proteinExistence type="predicted"/>
<keyword evidence="2" id="KW-1185">Reference proteome</keyword>
<gene>
    <name evidence="1" type="ORF">K7432_013815</name>
</gene>
<name>A0ABR2WIM3_9FUNG</name>
<organism evidence="1 2">
    <name type="scientific">Basidiobolus ranarum</name>
    <dbReference type="NCBI Taxonomy" id="34480"/>
    <lineage>
        <taxon>Eukaryota</taxon>
        <taxon>Fungi</taxon>
        <taxon>Fungi incertae sedis</taxon>
        <taxon>Zoopagomycota</taxon>
        <taxon>Entomophthoromycotina</taxon>
        <taxon>Basidiobolomycetes</taxon>
        <taxon>Basidiobolales</taxon>
        <taxon>Basidiobolaceae</taxon>
        <taxon>Basidiobolus</taxon>
    </lineage>
</organism>